<proteinExistence type="predicted"/>
<dbReference type="Proteomes" id="UP000295238">
    <property type="component" value="Unassembled WGS sequence"/>
</dbReference>
<keyword evidence="3" id="KW-1185">Reference proteome</keyword>
<accession>A0A4R5UAU0</accession>
<dbReference type="EMBL" id="SMTL01000006">
    <property type="protein sequence ID" value="TDK31809.1"/>
    <property type="molecule type" value="Genomic_DNA"/>
</dbReference>
<evidence type="ECO:0000256" key="1">
    <source>
        <dbReference type="SAM" id="MobiDB-lite"/>
    </source>
</evidence>
<evidence type="ECO:0000313" key="3">
    <source>
        <dbReference type="Proteomes" id="UP000295238"/>
    </source>
</evidence>
<feature type="compositionally biased region" description="Polar residues" evidence="1">
    <location>
        <begin position="39"/>
        <end position="61"/>
    </location>
</feature>
<gene>
    <name evidence="2" type="ORF">E2F50_19290</name>
</gene>
<organism evidence="2 3">
    <name type="scientific">Rhizobium deserti</name>
    <dbReference type="NCBI Taxonomy" id="2547961"/>
    <lineage>
        <taxon>Bacteria</taxon>
        <taxon>Pseudomonadati</taxon>
        <taxon>Pseudomonadota</taxon>
        <taxon>Alphaproteobacteria</taxon>
        <taxon>Hyphomicrobiales</taxon>
        <taxon>Rhizobiaceae</taxon>
        <taxon>Rhizobium/Agrobacterium group</taxon>
        <taxon>Rhizobium</taxon>
    </lineage>
</organism>
<evidence type="ECO:0000313" key="2">
    <source>
        <dbReference type="EMBL" id="TDK31809.1"/>
    </source>
</evidence>
<feature type="compositionally biased region" description="Basic and acidic residues" evidence="1">
    <location>
        <begin position="22"/>
        <end position="32"/>
    </location>
</feature>
<dbReference type="RefSeq" id="WP_133317810.1">
    <property type="nucleotide sequence ID" value="NZ_SMTL01000006.1"/>
</dbReference>
<comment type="caution">
    <text evidence="2">The sequence shown here is derived from an EMBL/GenBank/DDBJ whole genome shotgun (WGS) entry which is preliminary data.</text>
</comment>
<sequence length="61" mass="6553">MNSRLPPVPDENRSPKGPGEPAKADAGNERGSDPATVNFDKQGQQGNSKVNTTNQGYQQDR</sequence>
<feature type="region of interest" description="Disordered" evidence="1">
    <location>
        <begin position="1"/>
        <end position="61"/>
    </location>
</feature>
<dbReference type="AlphaFoldDB" id="A0A4R5UAU0"/>
<dbReference type="OrthoDB" id="7190664at2"/>
<name>A0A4R5UAU0_9HYPH</name>
<reference evidence="2 3" key="1">
    <citation type="submission" date="2019-03" db="EMBL/GenBank/DDBJ databases">
        <title>Rhizobium sp. nov., an bacterium isolated from biocrust in Mu Us Desert.</title>
        <authorList>
            <person name="Lixiong L."/>
        </authorList>
    </citation>
    <scope>NUCLEOTIDE SEQUENCE [LARGE SCALE GENOMIC DNA]</scope>
    <source>
        <strain evidence="2 3">SPY-1</strain>
    </source>
</reference>
<protein>
    <submittedName>
        <fullName evidence="2">Uncharacterized protein</fullName>
    </submittedName>
</protein>